<dbReference type="CDD" id="cd07557">
    <property type="entry name" value="trimeric_dUTPase"/>
    <property type="match status" value="1"/>
</dbReference>
<evidence type="ECO:0000313" key="13">
    <source>
        <dbReference type="Ensembl" id="ENSPPYP00000039705.1"/>
    </source>
</evidence>
<dbReference type="CTD" id="1854"/>
<keyword evidence="10" id="KW-0479">Metal-binding</keyword>
<gene>
    <name evidence="13" type="primary">DUT</name>
</gene>
<keyword evidence="7 10" id="KW-0546">Nucleotide metabolism</keyword>
<evidence type="ECO:0000313" key="14">
    <source>
        <dbReference type="Proteomes" id="UP000001595"/>
    </source>
</evidence>
<protein>
    <recommendedName>
        <fullName evidence="10">Deoxyuridine 5'-triphosphate nucleotidohydrolase</fullName>
        <shortName evidence="10">dUTPase</shortName>
        <ecNumber evidence="10">3.6.1.23</ecNumber>
    </recommendedName>
    <alternativeName>
        <fullName evidence="10">dUTP pyrophosphatase</fullName>
    </alternativeName>
</protein>
<dbReference type="InterPro" id="IPR033704">
    <property type="entry name" value="dUTPase_trimeric"/>
</dbReference>
<dbReference type="UniPathway" id="UPA00610">
    <property type="reaction ID" value="UER00666"/>
</dbReference>
<comment type="subunit">
    <text evidence="4">Homotrimer.</text>
</comment>
<dbReference type="Pfam" id="PF00692">
    <property type="entry name" value="dUTPase"/>
    <property type="match status" value="1"/>
</dbReference>
<keyword evidence="6 10" id="KW-0460">Magnesium</keyword>
<comment type="function">
    <text evidence="10">Involved in nucleotide metabolism via production of dUMP, the immediate precursor of thymidine nucleotides, and decreases the intracellular concentration of dUTP so that uracil cannot be incorporated into DNA.</text>
</comment>
<evidence type="ECO:0000256" key="9">
    <source>
        <dbReference type="ARBA" id="ARBA00057946"/>
    </source>
</evidence>
<dbReference type="GO" id="GO:0046081">
    <property type="term" value="P:dUTP catabolic process"/>
    <property type="evidence" value="ECO:0007669"/>
    <property type="project" value="UniProtKB-UniRule"/>
</dbReference>
<evidence type="ECO:0000256" key="1">
    <source>
        <dbReference type="ARBA" id="ARBA00001946"/>
    </source>
</evidence>
<reference evidence="13 14" key="1">
    <citation type="submission" date="2008-02" db="EMBL/GenBank/DDBJ databases">
        <title>A 6x draft sequence assembly of the Pongo pygmaeus abelii genome.</title>
        <authorList>
            <person name="Wilson R.K."/>
            <person name="Mardis E."/>
        </authorList>
    </citation>
    <scope>NUCLEOTIDE SEQUENCE [LARGE SCALE GENOMIC DNA]</scope>
</reference>
<evidence type="ECO:0000256" key="7">
    <source>
        <dbReference type="ARBA" id="ARBA00023080"/>
    </source>
</evidence>
<dbReference type="GeneTree" id="ENSGT00390000018390"/>
<dbReference type="EC" id="3.6.1.23" evidence="10"/>
<reference evidence="13" key="2">
    <citation type="submission" date="2025-08" db="UniProtKB">
        <authorList>
            <consortium name="Ensembl"/>
        </authorList>
    </citation>
    <scope>IDENTIFICATION</scope>
</reference>
<dbReference type="GO" id="GO:0006226">
    <property type="term" value="P:dUMP biosynthetic process"/>
    <property type="evidence" value="ECO:0007669"/>
    <property type="project" value="UniProtKB-UniRule"/>
</dbReference>
<dbReference type="GO" id="GO:0004170">
    <property type="term" value="F:dUTP diphosphatase activity"/>
    <property type="evidence" value="ECO:0007669"/>
    <property type="project" value="UniProtKB-UniRule"/>
</dbReference>
<organism evidence="13 14">
    <name type="scientific">Pongo abelii</name>
    <name type="common">Sumatran orangutan</name>
    <name type="synonym">Pongo pygmaeus abelii</name>
    <dbReference type="NCBI Taxonomy" id="9601"/>
    <lineage>
        <taxon>Eukaryota</taxon>
        <taxon>Metazoa</taxon>
        <taxon>Chordata</taxon>
        <taxon>Craniata</taxon>
        <taxon>Vertebrata</taxon>
        <taxon>Euteleostomi</taxon>
        <taxon>Mammalia</taxon>
        <taxon>Eutheria</taxon>
        <taxon>Euarchontoglires</taxon>
        <taxon>Primates</taxon>
        <taxon>Haplorrhini</taxon>
        <taxon>Catarrhini</taxon>
        <taxon>Hominidae</taxon>
        <taxon>Pongo</taxon>
    </lineage>
</organism>
<comment type="cofactor">
    <cofactor evidence="1 10">
        <name>Mg(2+)</name>
        <dbReference type="ChEBI" id="CHEBI:18420"/>
    </cofactor>
</comment>
<dbReference type="AlphaFoldDB" id="A0A8I5TJ70"/>
<sequence>MAAGGAAPSKSVQEQGPGLAYTLGKMGARANKKSESKRPRQPEAAARLKTPRAPSSWGSWACAIPGRPGHRLSTPLVRRRLRLLPRSCSRDARVFRVEAWRTSGETPTISPSKRARPAEEGGMQLRFARLSEHATAPTRGSARAAGYDLYSAYDYTILPMEKAVVKTDIQIALPSGCYGRVAPRSGLAAKHFIDVGAGVIDEDYRGNVGVVLFNFGKEKFEVKKGDRIAQLICERIFYPEIEEVQALDDTERGSGGFGSTGKN</sequence>
<dbReference type="RefSeq" id="XP_003778493.2">
    <property type="nucleotide sequence ID" value="XM_003778445.5"/>
</dbReference>
<evidence type="ECO:0000256" key="8">
    <source>
        <dbReference type="ARBA" id="ARBA00047686"/>
    </source>
</evidence>
<dbReference type="Gene3D" id="2.70.40.10">
    <property type="match status" value="1"/>
</dbReference>
<comment type="similarity">
    <text evidence="3 10">Belongs to the dUTPase family.</text>
</comment>
<accession>A0A8I5TJ70</accession>
<evidence type="ECO:0000256" key="5">
    <source>
        <dbReference type="ARBA" id="ARBA00022801"/>
    </source>
</evidence>
<dbReference type="InterPro" id="IPR036157">
    <property type="entry name" value="dUTPase-like_sf"/>
</dbReference>
<name>A0A8I5TJ70_PONAB</name>
<dbReference type="FunFam" id="2.70.40.10:FF:000004">
    <property type="entry name" value="Deoxyuridine triphosphatase"/>
    <property type="match status" value="1"/>
</dbReference>
<comment type="function">
    <text evidence="9">Catalyzes the cleavage of 2'-deoxyuridine 5'-triphosphate (dUTP) into 2'-deoxyuridine 5'-monophosphate (dUMP) and inorganic pyrophosphate and through its action efficiently prevents uracil misincorporation into DNA and at the same time provides dUMP, the substrate for de novo thymidylate biosynthesis. Inhibits peroxisome proliferator-activated receptor (PPAR) activity by binding of its N-terminal to PPAR, preventing the latter's dimerization with retinoid X receptor. Essential for embryonic development.</text>
</comment>
<feature type="domain" description="dUTPase-like" evidence="12">
    <location>
        <begin position="133"/>
        <end position="261"/>
    </location>
</feature>
<dbReference type="InterPro" id="IPR029054">
    <property type="entry name" value="dUTPase-like"/>
</dbReference>
<evidence type="ECO:0000256" key="11">
    <source>
        <dbReference type="SAM" id="MobiDB-lite"/>
    </source>
</evidence>
<keyword evidence="14" id="KW-1185">Reference proteome</keyword>
<dbReference type="NCBIfam" id="NF001862">
    <property type="entry name" value="PRK00601.1"/>
    <property type="match status" value="1"/>
</dbReference>
<dbReference type="PANTHER" id="PTHR11241">
    <property type="entry name" value="DEOXYURIDINE 5'-TRIPHOSPHATE NUCLEOTIDOHYDROLASE"/>
    <property type="match status" value="1"/>
</dbReference>
<dbReference type="PANTHER" id="PTHR11241:SF11">
    <property type="entry name" value="DEOXYURIDINE 5'-TRIPHOSPHATE NUCLEOTIDOHYDROLASE, MITOCHONDRIAL"/>
    <property type="match status" value="1"/>
</dbReference>
<feature type="compositionally biased region" description="Basic and acidic residues" evidence="11">
    <location>
        <begin position="32"/>
        <end position="41"/>
    </location>
</feature>
<dbReference type="Proteomes" id="UP000001595">
    <property type="component" value="Chromosome 15"/>
</dbReference>
<evidence type="ECO:0000256" key="2">
    <source>
        <dbReference type="ARBA" id="ARBA00005142"/>
    </source>
</evidence>
<proteinExistence type="inferred from homology"/>
<dbReference type="SUPFAM" id="SSF51283">
    <property type="entry name" value="dUTPase-like"/>
    <property type="match status" value="1"/>
</dbReference>
<dbReference type="OrthoDB" id="419889at2759"/>
<dbReference type="InterPro" id="IPR008181">
    <property type="entry name" value="dUTPase"/>
</dbReference>
<keyword evidence="5 10" id="KW-0378">Hydrolase</keyword>
<evidence type="ECO:0000256" key="4">
    <source>
        <dbReference type="ARBA" id="ARBA00011233"/>
    </source>
</evidence>
<feature type="region of interest" description="Disordered" evidence="11">
    <location>
        <begin position="1"/>
        <end position="59"/>
    </location>
</feature>
<dbReference type="GeneID" id="100456894"/>
<comment type="catalytic activity">
    <reaction evidence="8 10">
        <text>dUTP + H2O = dUMP + diphosphate + H(+)</text>
        <dbReference type="Rhea" id="RHEA:10248"/>
        <dbReference type="ChEBI" id="CHEBI:15377"/>
        <dbReference type="ChEBI" id="CHEBI:15378"/>
        <dbReference type="ChEBI" id="CHEBI:33019"/>
        <dbReference type="ChEBI" id="CHEBI:61555"/>
        <dbReference type="ChEBI" id="CHEBI:246422"/>
        <dbReference type="EC" id="3.6.1.23"/>
    </reaction>
</comment>
<evidence type="ECO:0000256" key="3">
    <source>
        <dbReference type="ARBA" id="ARBA00006581"/>
    </source>
</evidence>
<evidence type="ECO:0000256" key="6">
    <source>
        <dbReference type="ARBA" id="ARBA00022842"/>
    </source>
</evidence>
<evidence type="ECO:0000256" key="10">
    <source>
        <dbReference type="RuleBase" id="RU367024"/>
    </source>
</evidence>
<comment type="pathway">
    <text evidence="2 10">Pyrimidine metabolism; dUMP biosynthesis; dUMP from dCTP (dUTP route): step 2/2.</text>
</comment>
<dbReference type="NCBIfam" id="TIGR00576">
    <property type="entry name" value="dut"/>
    <property type="match status" value="1"/>
</dbReference>
<dbReference type="GO" id="GO:0000287">
    <property type="term" value="F:magnesium ion binding"/>
    <property type="evidence" value="ECO:0007669"/>
    <property type="project" value="UniProtKB-UniRule"/>
</dbReference>
<dbReference type="Ensembl" id="ENSPPYT00000062186.1">
    <property type="protein sequence ID" value="ENSPPYP00000039705.1"/>
    <property type="gene ID" value="ENSPPYG00000006454.3"/>
</dbReference>
<evidence type="ECO:0000259" key="12">
    <source>
        <dbReference type="Pfam" id="PF00692"/>
    </source>
</evidence>
<reference evidence="13" key="3">
    <citation type="submission" date="2025-09" db="UniProtKB">
        <authorList>
            <consortium name="Ensembl"/>
        </authorList>
    </citation>
    <scope>IDENTIFICATION</scope>
</reference>